<keyword evidence="1" id="KW-0472">Membrane</keyword>
<keyword evidence="1" id="KW-0812">Transmembrane</keyword>
<evidence type="ECO:0000313" key="3">
    <source>
        <dbReference type="EMBL" id="MEO3939716.1"/>
    </source>
</evidence>
<comment type="caution">
    <text evidence="3">The sequence shown here is derived from an EMBL/GenBank/DDBJ whole genome shotgun (WGS) entry which is preliminary data.</text>
</comment>
<name>A0ABV0GMG2_PAENI</name>
<gene>
    <name evidence="3" type="ORF">V3C41_01375</name>
</gene>
<reference evidence="3 4" key="1">
    <citation type="journal article" date="2024" name="Appl. Microbiol. Biotechnol.">
        <title>Biosynthetic gene clusters with biotechnological applications in novel Antarctic isolates from Actinomycetota.</title>
        <authorList>
            <person name="Bruna P."/>
            <person name="Nunez-Montero K."/>
            <person name="Contreras M.J."/>
            <person name="Leal K."/>
            <person name="Garcia M."/>
            <person name="Abanto M."/>
            <person name="Barrientos L."/>
        </authorList>
    </citation>
    <scope>NUCLEOTIDE SEQUENCE [LARGE SCALE GENOMIC DNA]</scope>
    <source>
        <strain evidence="3 4">Se16.17</strain>
    </source>
</reference>
<dbReference type="RefSeq" id="WP_347781612.1">
    <property type="nucleotide sequence ID" value="NZ_JBBMFV010000002.1"/>
</dbReference>
<feature type="domain" description="SHOCT" evidence="2">
    <location>
        <begin position="78"/>
        <end position="100"/>
    </location>
</feature>
<feature type="transmembrane region" description="Helical" evidence="1">
    <location>
        <begin position="36"/>
        <end position="59"/>
    </location>
</feature>
<dbReference type="EMBL" id="JBBMFV010000002">
    <property type="protein sequence ID" value="MEO3939716.1"/>
    <property type="molecule type" value="Genomic_DNA"/>
</dbReference>
<keyword evidence="4" id="KW-1185">Reference proteome</keyword>
<dbReference type="Pfam" id="PF09851">
    <property type="entry name" value="SHOCT"/>
    <property type="match status" value="1"/>
</dbReference>
<evidence type="ECO:0000256" key="1">
    <source>
        <dbReference type="SAM" id="Phobius"/>
    </source>
</evidence>
<evidence type="ECO:0000313" key="4">
    <source>
        <dbReference type="Proteomes" id="UP001448614"/>
    </source>
</evidence>
<protein>
    <submittedName>
        <fullName evidence="3">SHOCT domain-containing protein</fullName>
    </submittedName>
</protein>
<dbReference type="Proteomes" id="UP001448614">
    <property type="component" value="Unassembled WGS sequence"/>
</dbReference>
<sequence>MFTALTSIIGATTTSGSTLAQVPAAVAMHGPWGDGVAWPFFLLFPLFWILVIGLFIFLARRTWRRNHHWAAAQGAEGVLRERYARGEIDETEFRQRLEVLRSQPGS</sequence>
<dbReference type="InterPro" id="IPR018649">
    <property type="entry name" value="SHOCT"/>
</dbReference>
<organism evidence="3 4">
    <name type="scientific">Paenarthrobacter nicotinovorans</name>
    <name type="common">Arthrobacter nicotinovorans</name>
    <dbReference type="NCBI Taxonomy" id="29320"/>
    <lineage>
        <taxon>Bacteria</taxon>
        <taxon>Bacillati</taxon>
        <taxon>Actinomycetota</taxon>
        <taxon>Actinomycetes</taxon>
        <taxon>Micrococcales</taxon>
        <taxon>Micrococcaceae</taxon>
        <taxon>Paenarthrobacter</taxon>
    </lineage>
</organism>
<proteinExistence type="predicted"/>
<accession>A0ABV0GMG2</accession>
<evidence type="ECO:0000259" key="2">
    <source>
        <dbReference type="Pfam" id="PF09851"/>
    </source>
</evidence>
<keyword evidence="1" id="KW-1133">Transmembrane helix</keyword>